<sequence length="53" mass="6411">MTELQWLSNFVEDSFSAEGELKTLQLRVHRLWRETADTRVLVLHRHATMVRFR</sequence>
<organism evidence="1 2">
    <name type="scientific">Phaseolus angularis</name>
    <name type="common">Azuki bean</name>
    <name type="synonym">Vigna angularis</name>
    <dbReference type="NCBI Taxonomy" id="3914"/>
    <lineage>
        <taxon>Eukaryota</taxon>
        <taxon>Viridiplantae</taxon>
        <taxon>Streptophyta</taxon>
        <taxon>Embryophyta</taxon>
        <taxon>Tracheophyta</taxon>
        <taxon>Spermatophyta</taxon>
        <taxon>Magnoliopsida</taxon>
        <taxon>eudicotyledons</taxon>
        <taxon>Gunneridae</taxon>
        <taxon>Pentapetalae</taxon>
        <taxon>rosids</taxon>
        <taxon>fabids</taxon>
        <taxon>Fabales</taxon>
        <taxon>Fabaceae</taxon>
        <taxon>Papilionoideae</taxon>
        <taxon>50 kb inversion clade</taxon>
        <taxon>NPAAA clade</taxon>
        <taxon>indigoferoid/millettioid clade</taxon>
        <taxon>Phaseoleae</taxon>
        <taxon>Vigna</taxon>
    </lineage>
</organism>
<dbReference type="EMBL" id="CM003380">
    <property type="protein sequence ID" value="KOM56010.1"/>
    <property type="molecule type" value="Genomic_DNA"/>
</dbReference>
<evidence type="ECO:0000313" key="2">
    <source>
        <dbReference type="Proteomes" id="UP000053144"/>
    </source>
</evidence>
<gene>
    <name evidence="1" type="ORF">LR48_Vigan10g190200</name>
</gene>
<evidence type="ECO:0000313" key="1">
    <source>
        <dbReference type="EMBL" id="KOM56010.1"/>
    </source>
</evidence>
<reference evidence="2" key="1">
    <citation type="journal article" date="2015" name="Proc. Natl. Acad. Sci. U.S.A.">
        <title>Genome sequencing of adzuki bean (Vigna angularis) provides insight into high starch and low fat accumulation and domestication.</title>
        <authorList>
            <person name="Yang K."/>
            <person name="Tian Z."/>
            <person name="Chen C."/>
            <person name="Luo L."/>
            <person name="Zhao B."/>
            <person name="Wang Z."/>
            <person name="Yu L."/>
            <person name="Li Y."/>
            <person name="Sun Y."/>
            <person name="Li W."/>
            <person name="Chen Y."/>
            <person name="Li Y."/>
            <person name="Zhang Y."/>
            <person name="Ai D."/>
            <person name="Zhao J."/>
            <person name="Shang C."/>
            <person name="Ma Y."/>
            <person name="Wu B."/>
            <person name="Wang M."/>
            <person name="Gao L."/>
            <person name="Sun D."/>
            <person name="Zhang P."/>
            <person name="Guo F."/>
            <person name="Wang W."/>
            <person name="Li Y."/>
            <person name="Wang J."/>
            <person name="Varshney R.K."/>
            <person name="Wang J."/>
            <person name="Ling H.Q."/>
            <person name="Wan P."/>
        </authorList>
    </citation>
    <scope>NUCLEOTIDE SEQUENCE</scope>
    <source>
        <strain evidence="2">cv. Jingnong 6</strain>
    </source>
</reference>
<dbReference type="Gramene" id="KOM56010">
    <property type="protein sequence ID" value="KOM56010"/>
    <property type="gene ID" value="LR48_Vigan10g190200"/>
</dbReference>
<dbReference type="AlphaFoldDB" id="A0A0L9VLU6"/>
<name>A0A0L9VLU6_PHAAN</name>
<dbReference type="Proteomes" id="UP000053144">
    <property type="component" value="Chromosome 10"/>
</dbReference>
<accession>A0A0L9VLU6</accession>
<protein>
    <submittedName>
        <fullName evidence="1">Uncharacterized protein</fullName>
    </submittedName>
</protein>
<proteinExistence type="predicted"/>